<dbReference type="InterPro" id="IPR036689">
    <property type="entry name" value="ESAT-6-like_sf"/>
</dbReference>
<dbReference type="InterPro" id="IPR010310">
    <property type="entry name" value="T7SS_ESAT-6-like"/>
</dbReference>
<evidence type="ECO:0000313" key="2">
    <source>
        <dbReference type="EMBL" id="MBP2322507.1"/>
    </source>
</evidence>
<reference evidence="2 3" key="1">
    <citation type="submission" date="2021-03" db="EMBL/GenBank/DDBJ databases">
        <title>Sequencing the genomes of 1000 actinobacteria strains.</title>
        <authorList>
            <person name="Klenk H.-P."/>
        </authorList>
    </citation>
    <scope>NUCLEOTIDE SEQUENCE [LARGE SCALE GENOMIC DNA]</scope>
    <source>
        <strain evidence="2 3">DSM 46670</strain>
    </source>
</reference>
<proteinExistence type="inferred from homology"/>
<accession>A0ABS4TDM1</accession>
<dbReference type="Pfam" id="PF06013">
    <property type="entry name" value="WXG100"/>
    <property type="match status" value="1"/>
</dbReference>
<evidence type="ECO:0000256" key="1">
    <source>
        <dbReference type="RuleBase" id="RU362001"/>
    </source>
</evidence>
<name>A0ABS4TDM1_9PSEU</name>
<sequence length="98" mass="10555">MPDGQNIKVTFGAIEEAGGNIDATAKKMDSELDALRSQLAPLAEAYVGASRDAWRAVQESWERAQEELNQVLASIGAATKQAADDYRMTEGNVGKLWG</sequence>
<evidence type="ECO:0000313" key="3">
    <source>
        <dbReference type="Proteomes" id="UP001519332"/>
    </source>
</evidence>
<dbReference type="Gene3D" id="1.10.287.1060">
    <property type="entry name" value="ESAT-6-like"/>
    <property type="match status" value="1"/>
</dbReference>
<dbReference type="NCBIfam" id="TIGR03930">
    <property type="entry name" value="WXG100_ESAT6"/>
    <property type="match status" value="1"/>
</dbReference>
<dbReference type="Proteomes" id="UP001519332">
    <property type="component" value="Unassembled WGS sequence"/>
</dbReference>
<comment type="caution">
    <text evidence="2">The sequence shown here is derived from an EMBL/GenBank/DDBJ whole genome shotgun (WGS) entry which is preliminary data.</text>
</comment>
<dbReference type="RefSeq" id="WP_209637996.1">
    <property type="nucleotide sequence ID" value="NZ_JAGINW010000001.1"/>
</dbReference>
<organism evidence="2 3">
    <name type="scientific">Kibdelosporangium banguiense</name>
    <dbReference type="NCBI Taxonomy" id="1365924"/>
    <lineage>
        <taxon>Bacteria</taxon>
        <taxon>Bacillati</taxon>
        <taxon>Actinomycetota</taxon>
        <taxon>Actinomycetes</taxon>
        <taxon>Pseudonocardiales</taxon>
        <taxon>Pseudonocardiaceae</taxon>
        <taxon>Kibdelosporangium</taxon>
    </lineage>
</organism>
<dbReference type="EMBL" id="JAGINW010000001">
    <property type="protein sequence ID" value="MBP2322507.1"/>
    <property type="molecule type" value="Genomic_DNA"/>
</dbReference>
<dbReference type="SUPFAM" id="SSF140453">
    <property type="entry name" value="EsxAB dimer-like"/>
    <property type="match status" value="1"/>
</dbReference>
<keyword evidence="3" id="KW-1185">Reference proteome</keyword>
<protein>
    <recommendedName>
        <fullName evidence="1">ESAT-6-like protein</fullName>
    </recommendedName>
</protein>
<comment type="similarity">
    <text evidence="1">Belongs to the WXG100 family.</text>
</comment>
<gene>
    <name evidence="2" type="ORF">JOF56_002892</name>
</gene>